<dbReference type="SUPFAM" id="SSF53822">
    <property type="entry name" value="Periplasmic binding protein-like I"/>
    <property type="match status" value="1"/>
</dbReference>
<dbReference type="SMART" id="SM00342">
    <property type="entry name" value="HTH_ARAC"/>
    <property type="match status" value="1"/>
</dbReference>
<keyword evidence="2" id="KW-0238">DNA-binding</keyword>
<protein>
    <submittedName>
        <fullName evidence="5">Xylose operon regulatory protein</fullName>
    </submittedName>
</protein>
<sequence length="397" mass="44870">MIACRIPAMNDRLRIALLVLNASQWSRSVVSGIVSFADEYDSWDFWLAPRNFSQKPILPSDWSGQRIIARIADEEIHDSVKSRGIPCVNVSWHTEHSLDCPKVISDPKACGRMAAEYYVERGFESFAYIGPPLCYNYNDPVLDEVKSVVDGVGGSLNCFDPDPNFPSSDYDFQRSRMRGWIHSLPKPVGLIAWSTNVAREIMLTSLNEQFDIPNDVAILAIEHEPTLSSLCPFPISYVQQSTETVGFEAAKELQRLMNGGTPRESPILIQPEGIVEKTSTDTIFTQDDIVQEAVAFIRRNSASGISVDELTRALNVSRRSLEERFRRSLNRTPADEIRTARLEVIKSYLKRTTLSLSEISDRTGFSCQNAMLRFFKRLTSQTPGQFRRNYSYSTTTE</sequence>
<proteinExistence type="predicted"/>
<dbReference type="GO" id="GO:0043565">
    <property type="term" value="F:sequence-specific DNA binding"/>
    <property type="evidence" value="ECO:0007669"/>
    <property type="project" value="InterPro"/>
</dbReference>
<dbReference type="RefSeq" id="WP_146501854.1">
    <property type="nucleotide sequence ID" value="NZ_SJPG01000001.1"/>
</dbReference>
<dbReference type="InterPro" id="IPR009057">
    <property type="entry name" value="Homeodomain-like_sf"/>
</dbReference>
<dbReference type="PANTHER" id="PTHR43280">
    <property type="entry name" value="ARAC-FAMILY TRANSCRIPTIONAL REGULATOR"/>
    <property type="match status" value="1"/>
</dbReference>
<reference evidence="5 6" key="1">
    <citation type="submission" date="2019-02" db="EMBL/GenBank/DDBJ databases">
        <title>Deep-cultivation of Planctomycetes and their phenomic and genomic characterization uncovers novel biology.</title>
        <authorList>
            <person name="Wiegand S."/>
            <person name="Jogler M."/>
            <person name="Boedeker C."/>
            <person name="Pinto D."/>
            <person name="Vollmers J."/>
            <person name="Rivas-Marin E."/>
            <person name="Kohn T."/>
            <person name="Peeters S.H."/>
            <person name="Heuer A."/>
            <person name="Rast P."/>
            <person name="Oberbeckmann S."/>
            <person name="Bunk B."/>
            <person name="Jeske O."/>
            <person name="Meyerdierks A."/>
            <person name="Storesund J.E."/>
            <person name="Kallscheuer N."/>
            <person name="Luecker S."/>
            <person name="Lage O.M."/>
            <person name="Pohl T."/>
            <person name="Merkel B.J."/>
            <person name="Hornburger P."/>
            <person name="Mueller R.-W."/>
            <person name="Bruemmer F."/>
            <person name="Labrenz M."/>
            <person name="Spormann A.M."/>
            <person name="Op Den Camp H."/>
            <person name="Overmann J."/>
            <person name="Amann R."/>
            <person name="Jetten M.S.M."/>
            <person name="Mascher T."/>
            <person name="Medema M.H."/>
            <person name="Devos D.P."/>
            <person name="Kaster A.-K."/>
            <person name="Ovreas L."/>
            <person name="Rohde M."/>
            <person name="Galperin M.Y."/>
            <person name="Jogler C."/>
        </authorList>
    </citation>
    <scope>NUCLEOTIDE SEQUENCE [LARGE SCALE GENOMIC DNA]</scope>
    <source>
        <strain evidence="5 6">Pan54</strain>
    </source>
</reference>
<dbReference type="Pfam" id="PF12833">
    <property type="entry name" value="HTH_18"/>
    <property type="match status" value="1"/>
</dbReference>
<dbReference type="InterPro" id="IPR018060">
    <property type="entry name" value="HTH_AraC"/>
</dbReference>
<dbReference type="PROSITE" id="PS01124">
    <property type="entry name" value="HTH_ARAC_FAMILY_2"/>
    <property type="match status" value="1"/>
</dbReference>
<keyword evidence="3" id="KW-0804">Transcription</keyword>
<dbReference type="EMBL" id="SJPG01000001">
    <property type="protein sequence ID" value="TWT59645.1"/>
    <property type="molecule type" value="Genomic_DNA"/>
</dbReference>
<dbReference type="AlphaFoldDB" id="A0A5C5XBW4"/>
<dbReference type="SUPFAM" id="SSF46689">
    <property type="entry name" value="Homeodomain-like"/>
    <property type="match status" value="2"/>
</dbReference>
<evidence type="ECO:0000313" key="5">
    <source>
        <dbReference type="EMBL" id="TWT59645.1"/>
    </source>
</evidence>
<name>A0A5C5XBW4_9PLAN</name>
<evidence type="ECO:0000313" key="6">
    <source>
        <dbReference type="Proteomes" id="UP000316095"/>
    </source>
</evidence>
<dbReference type="InterPro" id="IPR028082">
    <property type="entry name" value="Peripla_BP_I"/>
</dbReference>
<dbReference type="Proteomes" id="UP000316095">
    <property type="component" value="Unassembled WGS sequence"/>
</dbReference>
<dbReference type="Gene3D" id="3.40.50.2300">
    <property type="match status" value="2"/>
</dbReference>
<evidence type="ECO:0000259" key="4">
    <source>
        <dbReference type="PROSITE" id="PS01124"/>
    </source>
</evidence>
<dbReference type="InterPro" id="IPR046335">
    <property type="entry name" value="LacI/GalR-like_sensor"/>
</dbReference>
<accession>A0A5C5XBW4</accession>
<keyword evidence="6" id="KW-1185">Reference proteome</keyword>
<feature type="domain" description="HTH araC/xylS-type" evidence="4">
    <location>
        <begin position="291"/>
        <end position="389"/>
    </location>
</feature>
<dbReference type="GO" id="GO:0003700">
    <property type="term" value="F:DNA-binding transcription factor activity"/>
    <property type="evidence" value="ECO:0007669"/>
    <property type="project" value="InterPro"/>
</dbReference>
<dbReference type="Pfam" id="PF13377">
    <property type="entry name" value="Peripla_BP_3"/>
    <property type="match status" value="1"/>
</dbReference>
<evidence type="ECO:0000256" key="1">
    <source>
        <dbReference type="ARBA" id="ARBA00023015"/>
    </source>
</evidence>
<dbReference type="OrthoDB" id="9795616at2"/>
<organism evidence="5 6">
    <name type="scientific">Rubinisphaera italica</name>
    <dbReference type="NCBI Taxonomy" id="2527969"/>
    <lineage>
        <taxon>Bacteria</taxon>
        <taxon>Pseudomonadati</taxon>
        <taxon>Planctomycetota</taxon>
        <taxon>Planctomycetia</taxon>
        <taxon>Planctomycetales</taxon>
        <taxon>Planctomycetaceae</taxon>
        <taxon>Rubinisphaera</taxon>
    </lineage>
</organism>
<gene>
    <name evidence="5" type="primary">xylR_1</name>
    <name evidence="5" type="ORF">Pan54_03530</name>
</gene>
<dbReference type="PANTHER" id="PTHR43280:SF2">
    <property type="entry name" value="HTH-TYPE TRANSCRIPTIONAL REGULATOR EXSA"/>
    <property type="match status" value="1"/>
</dbReference>
<comment type="caution">
    <text evidence="5">The sequence shown here is derived from an EMBL/GenBank/DDBJ whole genome shotgun (WGS) entry which is preliminary data.</text>
</comment>
<keyword evidence="1" id="KW-0805">Transcription regulation</keyword>
<dbReference type="Gene3D" id="1.10.10.60">
    <property type="entry name" value="Homeodomain-like"/>
    <property type="match status" value="1"/>
</dbReference>
<dbReference type="CDD" id="cd01543">
    <property type="entry name" value="PBP1_XylR"/>
    <property type="match status" value="1"/>
</dbReference>
<evidence type="ECO:0000256" key="2">
    <source>
        <dbReference type="ARBA" id="ARBA00023125"/>
    </source>
</evidence>
<evidence type="ECO:0000256" key="3">
    <source>
        <dbReference type="ARBA" id="ARBA00023163"/>
    </source>
</evidence>